<dbReference type="SUPFAM" id="SSF53474">
    <property type="entry name" value="alpha/beta-Hydrolases"/>
    <property type="match status" value="1"/>
</dbReference>
<protein>
    <recommendedName>
        <fullName evidence="4">Carboxylic ester hydrolase</fullName>
        <ecNumber evidence="4">3.1.1.-</ecNumber>
    </recommendedName>
</protein>
<dbReference type="Gene3D" id="3.40.50.1820">
    <property type="entry name" value="alpha/beta hydrolase"/>
    <property type="match status" value="1"/>
</dbReference>
<comment type="caution">
    <text evidence="6">The sequence shown here is derived from an EMBL/GenBank/DDBJ whole genome shotgun (WGS) entry which is preliminary data.</text>
</comment>
<dbReference type="EMBL" id="AZBU02000004">
    <property type="protein sequence ID" value="TKR83113.1"/>
    <property type="molecule type" value="Genomic_DNA"/>
</dbReference>
<dbReference type="PROSITE" id="PS00122">
    <property type="entry name" value="CARBOXYLESTERASE_B_1"/>
    <property type="match status" value="1"/>
</dbReference>
<gene>
    <name evidence="6" type="ORF">L596_016757</name>
</gene>
<dbReference type="Pfam" id="PF00135">
    <property type="entry name" value="COesterase"/>
    <property type="match status" value="1"/>
</dbReference>
<reference evidence="6 7" key="2">
    <citation type="journal article" date="2019" name="G3 (Bethesda)">
        <title>Hybrid Assembly of the Genome of the Entomopathogenic Nematode Steinernema carpocapsae Identifies the X-Chromosome.</title>
        <authorList>
            <person name="Serra L."/>
            <person name="Macchietto M."/>
            <person name="Macias-Munoz A."/>
            <person name="McGill C.J."/>
            <person name="Rodriguez I.M."/>
            <person name="Rodriguez B."/>
            <person name="Murad R."/>
            <person name="Mortazavi A."/>
        </authorList>
    </citation>
    <scope>NUCLEOTIDE SEQUENCE [LARGE SCALE GENOMIC DNA]</scope>
    <source>
        <strain evidence="6 7">ALL</strain>
    </source>
</reference>
<evidence type="ECO:0000313" key="7">
    <source>
        <dbReference type="Proteomes" id="UP000298663"/>
    </source>
</evidence>
<evidence type="ECO:0000256" key="4">
    <source>
        <dbReference type="RuleBase" id="RU361235"/>
    </source>
</evidence>
<dbReference type="Proteomes" id="UP000298663">
    <property type="component" value="Unassembled WGS sequence"/>
</dbReference>
<keyword evidence="2" id="KW-0719">Serine esterase</keyword>
<dbReference type="InterPro" id="IPR019826">
    <property type="entry name" value="Carboxylesterase_B_AS"/>
</dbReference>
<proteinExistence type="inferred from homology"/>
<evidence type="ECO:0000259" key="5">
    <source>
        <dbReference type="Pfam" id="PF00135"/>
    </source>
</evidence>
<dbReference type="PANTHER" id="PTHR45580:SF7">
    <property type="entry name" value="CARBOXYLESTERASE TYPE B DOMAIN-CONTAINING PROTEIN-RELATED"/>
    <property type="match status" value="1"/>
</dbReference>
<feature type="domain" description="Carboxylesterase type B" evidence="5">
    <location>
        <begin position="41"/>
        <end position="541"/>
    </location>
</feature>
<dbReference type="STRING" id="34508.A0A4U5NK91"/>
<dbReference type="InterPro" id="IPR002018">
    <property type="entry name" value="CarbesteraseB"/>
</dbReference>
<evidence type="ECO:0000313" key="6">
    <source>
        <dbReference type="EMBL" id="TKR83113.1"/>
    </source>
</evidence>
<accession>A0A4U5NK91</accession>
<comment type="similarity">
    <text evidence="1 4">Belongs to the type-B carboxylesterase/lipase family.</text>
</comment>
<dbReference type="PANTHER" id="PTHR45580">
    <property type="entry name" value="PROTEIN CBG05369"/>
    <property type="match status" value="1"/>
</dbReference>
<organism evidence="6 7">
    <name type="scientific">Steinernema carpocapsae</name>
    <name type="common">Entomopathogenic nematode</name>
    <dbReference type="NCBI Taxonomy" id="34508"/>
    <lineage>
        <taxon>Eukaryota</taxon>
        <taxon>Metazoa</taxon>
        <taxon>Ecdysozoa</taxon>
        <taxon>Nematoda</taxon>
        <taxon>Chromadorea</taxon>
        <taxon>Rhabditida</taxon>
        <taxon>Tylenchina</taxon>
        <taxon>Panagrolaimomorpha</taxon>
        <taxon>Strongyloidoidea</taxon>
        <taxon>Steinernematidae</taxon>
        <taxon>Steinernema</taxon>
    </lineage>
</organism>
<sequence length="562" mass="63910">MSFGVVYSILSISFVAISKQENLLIRELNLEETREIALTDLIQTSLGQLQGRLITTVTRVQGYAFLGIPYAEPPIGELRFKAPVPESSWNGTLDATSYQKDCMWNSSFNKIDLSYSQLSEDCLYLNVFTSRRCLERRDCAVMFYVHGGGFKFEGPGLLKPEIIIDNFLDTDRNVVVVTFAYRLGILGMINLAPGLNSWSTLKNLASHDQLTALKFAHREIHAFGGDPNRITLMGHSSGGHDSYMLSLSPRTKFIIHQVVVMAPLNPEQAFTLGQNTKTSRKIAEAFNCANNTTDYTDLRSVKAVLSCLRNVSVESLIDTQRTLEDQGHQLVFRALDMFGPDPVFPYPKEHLISKKKPIPMLTGTVSKELSLSYDLLKNGIVDQNALETTCLMAIKTMGLTSVNESLANCIRTRQLFDDVNFFVPILDIVRKNSETGMTTYLYELKYSDFGDAYMPEPGFKLNHDWEPHHGLYGGELTPKDHRIKSDWSRFFVNFINTGNPGFGMEKFDPDKDNYLSMDFDGNGNMETEMRNGYREDTVQFWEGLKRNEEPFWRGWYEFWIVR</sequence>
<dbReference type="EC" id="3.1.1.-" evidence="4"/>
<evidence type="ECO:0000256" key="2">
    <source>
        <dbReference type="ARBA" id="ARBA00022487"/>
    </source>
</evidence>
<keyword evidence="7" id="KW-1185">Reference proteome</keyword>
<dbReference type="OrthoDB" id="19653at2759"/>
<keyword evidence="3 4" id="KW-0378">Hydrolase</keyword>
<dbReference type="GO" id="GO:0052689">
    <property type="term" value="F:carboxylic ester hydrolase activity"/>
    <property type="evidence" value="ECO:0007669"/>
    <property type="project" value="UniProtKB-KW"/>
</dbReference>
<name>A0A4U5NK91_STECR</name>
<dbReference type="AlphaFoldDB" id="A0A4U5NK91"/>
<evidence type="ECO:0000256" key="3">
    <source>
        <dbReference type="ARBA" id="ARBA00022801"/>
    </source>
</evidence>
<reference evidence="6 7" key="1">
    <citation type="journal article" date="2015" name="Genome Biol.">
        <title>Comparative genomics of Steinernema reveals deeply conserved gene regulatory networks.</title>
        <authorList>
            <person name="Dillman A.R."/>
            <person name="Macchietto M."/>
            <person name="Porter C.F."/>
            <person name="Rogers A."/>
            <person name="Williams B."/>
            <person name="Antoshechkin I."/>
            <person name="Lee M.M."/>
            <person name="Goodwin Z."/>
            <person name="Lu X."/>
            <person name="Lewis E.E."/>
            <person name="Goodrich-Blair H."/>
            <person name="Stock S.P."/>
            <person name="Adams B.J."/>
            <person name="Sternberg P.W."/>
            <person name="Mortazavi A."/>
        </authorList>
    </citation>
    <scope>NUCLEOTIDE SEQUENCE [LARGE SCALE GENOMIC DNA]</scope>
    <source>
        <strain evidence="6 7">ALL</strain>
    </source>
</reference>
<evidence type="ECO:0000256" key="1">
    <source>
        <dbReference type="ARBA" id="ARBA00005964"/>
    </source>
</evidence>
<dbReference type="InterPro" id="IPR029058">
    <property type="entry name" value="AB_hydrolase_fold"/>
</dbReference>